<dbReference type="InterPro" id="IPR001128">
    <property type="entry name" value="Cyt_P450"/>
</dbReference>
<accession>A0A4R0RP84</accession>
<comment type="similarity">
    <text evidence="3">Belongs to the cytochrome P450 family.</text>
</comment>
<dbReference type="PANTHER" id="PTHR24305">
    <property type="entry name" value="CYTOCHROME P450"/>
    <property type="match status" value="1"/>
</dbReference>
<comment type="pathway">
    <text evidence="2">Secondary metabolite biosynthesis.</text>
</comment>
<evidence type="ECO:0000256" key="3">
    <source>
        <dbReference type="ARBA" id="ARBA00010617"/>
    </source>
</evidence>
<dbReference type="InterPro" id="IPR036396">
    <property type="entry name" value="Cyt_P450_sf"/>
</dbReference>
<evidence type="ECO:0000256" key="6">
    <source>
        <dbReference type="ARBA" id="ARBA00023004"/>
    </source>
</evidence>
<proteinExistence type="inferred from homology"/>
<evidence type="ECO:0000313" key="11">
    <source>
        <dbReference type="Proteomes" id="UP000292702"/>
    </source>
</evidence>
<keyword evidence="6 8" id="KW-0408">Iron</keyword>
<dbReference type="Proteomes" id="UP000292702">
    <property type="component" value="Unassembled WGS sequence"/>
</dbReference>
<dbReference type="AlphaFoldDB" id="A0A4R0RP84"/>
<evidence type="ECO:0000256" key="7">
    <source>
        <dbReference type="ARBA" id="ARBA00023033"/>
    </source>
</evidence>
<reference evidence="10 11" key="1">
    <citation type="submission" date="2018-11" db="EMBL/GenBank/DDBJ databases">
        <title>Genome assembly of Steccherinum ochraceum LE-BIN_3174, the white-rot fungus of the Steccherinaceae family (The Residual Polyporoid clade, Polyporales, Basidiomycota).</title>
        <authorList>
            <person name="Fedorova T.V."/>
            <person name="Glazunova O.A."/>
            <person name="Landesman E.O."/>
            <person name="Moiseenko K.V."/>
            <person name="Psurtseva N.V."/>
            <person name="Savinova O.S."/>
            <person name="Shakhova N.V."/>
            <person name="Tyazhelova T.V."/>
            <person name="Vasina D.V."/>
        </authorList>
    </citation>
    <scope>NUCLEOTIDE SEQUENCE [LARGE SCALE GENOMIC DNA]</scope>
    <source>
        <strain evidence="10 11">LE-BIN_3174</strain>
    </source>
</reference>
<dbReference type="PRINTS" id="PR00385">
    <property type="entry name" value="P450"/>
</dbReference>
<evidence type="ECO:0000313" key="10">
    <source>
        <dbReference type="EMBL" id="TCD67925.1"/>
    </source>
</evidence>
<keyword evidence="5" id="KW-0560">Oxidoreductase</keyword>
<evidence type="ECO:0000256" key="9">
    <source>
        <dbReference type="SAM" id="Phobius"/>
    </source>
</evidence>
<keyword evidence="4 8" id="KW-0479">Metal-binding</keyword>
<dbReference type="GO" id="GO:0005506">
    <property type="term" value="F:iron ion binding"/>
    <property type="evidence" value="ECO:0007669"/>
    <property type="project" value="InterPro"/>
</dbReference>
<dbReference type="SUPFAM" id="SSF48264">
    <property type="entry name" value="Cytochrome P450"/>
    <property type="match status" value="1"/>
</dbReference>
<keyword evidence="11" id="KW-1185">Reference proteome</keyword>
<keyword evidence="9" id="KW-1133">Transmembrane helix</keyword>
<feature type="transmembrane region" description="Helical" evidence="9">
    <location>
        <begin position="258"/>
        <end position="281"/>
    </location>
</feature>
<sequence>MSSINPQVAVGASSFAAWLVYKNFEPENLLAHLILLIILPGVIVQQSSPQFSSWTSAALAIYISFWATLFVLIVAYRISLFHPLAKFPGPLMCKITKWTLALEYGKGQARDYFIQLHEKYGDVVRIGPNELSFKTADAVAPILTNKPLPKGPYYSPRIQNGVAQLDGMRDFAEHTQRRKLWNKSVTPAAIKEYSEMLKDVVRDFVTALEKRQGEVLDLSAWLGYMAFEFMGHMARSFGLLKAGKDEDGLIKAVDDGTGAIAVIAHVPWVLSFLAVLPAAGAMKILMTFTRKVSQERIKSGSTSRDLYHYLIAEDEPEENRPSKESATADGMLSVIAGSDTSATAMSHLFYFLLRNPACMERLQKEIDVTFHEDHELEDYSKMGDMPYLNACINEALRLYPPVQCGLQRRVEKGSGGRMIGSHFVPEDTQVSAHLPLLQRDPRYFYPLPDQFWPDRFLSQETYTLPSGDTIRQDQLILERNLFQPFSTGPQNCAGRAIAQQEMRAVVCAILKKFNVEKAEGFDLNTWEKNVADYYVSHRGRLMVKLTARRP</sequence>
<dbReference type="GO" id="GO:0020037">
    <property type="term" value="F:heme binding"/>
    <property type="evidence" value="ECO:0007669"/>
    <property type="project" value="InterPro"/>
</dbReference>
<keyword evidence="9" id="KW-0812">Transmembrane</keyword>
<evidence type="ECO:0000256" key="4">
    <source>
        <dbReference type="ARBA" id="ARBA00022723"/>
    </source>
</evidence>
<feature type="binding site" description="axial binding residue" evidence="8">
    <location>
        <position position="492"/>
    </location>
    <ligand>
        <name>heme</name>
        <dbReference type="ChEBI" id="CHEBI:30413"/>
    </ligand>
    <ligandPart>
        <name>Fe</name>
        <dbReference type="ChEBI" id="CHEBI:18248"/>
    </ligandPart>
</feature>
<feature type="transmembrane region" description="Helical" evidence="9">
    <location>
        <begin position="54"/>
        <end position="76"/>
    </location>
</feature>
<dbReference type="PANTHER" id="PTHR24305:SF187">
    <property type="entry name" value="P450, PUTATIVE (EUROFUNG)-RELATED"/>
    <property type="match status" value="1"/>
</dbReference>
<dbReference type="Pfam" id="PF00067">
    <property type="entry name" value="p450"/>
    <property type="match status" value="1"/>
</dbReference>
<protein>
    <recommendedName>
        <fullName evidence="12">Cytochrome P450 67</fullName>
    </recommendedName>
</protein>
<comment type="caution">
    <text evidence="10">The sequence shown here is derived from an EMBL/GenBank/DDBJ whole genome shotgun (WGS) entry which is preliminary data.</text>
</comment>
<dbReference type="OrthoDB" id="6692864at2759"/>
<keyword evidence="8" id="KW-0349">Heme</keyword>
<dbReference type="GO" id="GO:0004497">
    <property type="term" value="F:monooxygenase activity"/>
    <property type="evidence" value="ECO:0007669"/>
    <property type="project" value="UniProtKB-KW"/>
</dbReference>
<evidence type="ECO:0000256" key="2">
    <source>
        <dbReference type="ARBA" id="ARBA00005179"/>
    </source>
</evidence>
<evidence type="ECO:0000256" key="1">
    <source>
        <dbReference type="ARBA" id="ARBA00001971"/>
    </source>
</evidence>
<organism evidence="10 11">
    <name type="scientific">Steccherinum ochraceum</name>
    <dbReference type="NCBI Taxonomy" id="92696"/>
    <lineage>
        <taxon>Eukaryota</taxon>
        <taxon>Fungi</taxon>
        <taxon>Dikarya</taxon>
        <taxon>Basidiomycota</taxon>
        <taxon>Agaricomycotina</taxon>
        <taxon>Agaricomycetes</taxon>
        <taxon>Polyporales</taxon>
        <taxon>Steccherinaceae</taxon>
        <taxon>Steccherinum</taxon>
    </lineage>
</organism>
<name>A0A4R0RP84_9APHY</name>
<evidence type="ECO:0008006" key="12">
    <source>
        <dbReference type="Google" id="ProtNLM"/>
    </source>
</evidence>
<dbReference type="InterPro" id="IPR002401">
    <property type="entry name" value="Cyt_P450_E_grp-I"/>
</dbReference>
<evidence type="ECO:0000256" key="5">
    <source>
        <dbReference type="ARBA" id="ARBA00023002"/>
    </source>
</evidence>
<dbReference type="GO" id="GO:0016705">
    <property type="term" value="F:oxidoreductase activity, acting on paired donors, with incorporation or reduction of molecular oxygen"/>
    <property type="evidence" value="ECO:0007669"/>
    <property type="project" value="InterPro"/>
</dbReference>
<gene>
    <name evidence="10" type="ORF">EIP91_011789</name>
</gene>
<dbReference type="STRING" id="92696.A0A4R0RP84"/>
<dbReference type="CDD" id="cd11061">
    <property type="entry name" value="CYP67-like"/>
    <property type="match status" value="1"/>
</dbReference>
<dbReference type="PRINTS" id="PR00463">
    <property type="entry name" value="EP450I"/>
</dbReference>
<keyword evidence="9" id="KW-0472">Membrane</keyword>
<comment type="cofactor">
    <cofactor evidence="1 8">
        <name>heme</name>
        <dbReference type="ChEBI" id="CHEBI:30413"/>
    </cofactor>
</comment>
<dbReference type="InterPro" id="IPR050121">
    <property type="entry name" value="Cytochrome_P450_monoxygenase"/>
</dbReference>
<dbReference type="EMBL" id="RWJN01000081">
    <property type="protein sequence ID" value="TCD67925.1"/>
    <property type="molecule type" value="Genomic_DNA"/>
</dbReference>
<evidence type="ECO:0000256" key="8">
    <source>
        <dbReference type="PIRSR" id="PIRSR602401-1"/>
    </source>
</evidence>
<dbReference type="Gene3D" id="1.10.630.10">
    <property type="entry name" value="Cytochrome P450"/>
    <property type="match status" value="1"/>
</dbReference>
<keyword evidence="7" id="KW-0503">Monooxygenase</keyword>
<feature type="transmembrane region" description="Helical" evidence="9">
    <location>
        <begin position="29"/>
        <end position="48"/>
    </location>
</feature>